<evidence type="ECO:0000256" key="4">
    <source>
        <dbReference type="ARBA" id="ARBA00023136"/>
    </source>
</evidence>
<evidence type="ECO:0000256" key="1">
    <source>
        <dbReference type="ARBA" id="ARBA00004651"/>
    </source>
</evidence>
<accession>A0A1H8FRV8</accession>
<dbReference type="SUPFAM" id="SSF103473">
    <property type="entry name" value="MFS general substrate transporter"/>
    <property type="match status" value="1"/>
</dbReference>
<proteinExistence type="predicted"/>
<dbReference type="GO" id="GO:0022857">
    <property type="term" value="F:transmembrane transporter activity"/>
    <property type="evidence" value="ECO:0007669"/>
    <property type="project" value="InterPro"/>
</dbReference>
<keyword evidence="2 7" id="KW-0812">Transmembrane</keyword>
<evidence type="ECO:0000313" key="10">
    <source>
        <dbReference type="Proteomes" id="UP000181951"/>
    </source>
</evidence>
<feature type="transmembrane region" description="Helical" evidence="7">
    <location>
        <begin position="83"/>
        <end position="102"/>
    </location>
</feature>
<dbReference type="Pfam" id="PF07690">
    <property type="entry name" value="MFS_1"/>
    <property type="match status" value="1"/>
</dbReference>
<feature type="region of interest" description="Disordered" evidence="6">
    <location>
        <begin position="506"/>
        <end position="571"/>
    </location>
</feature>
<dbReference type="CDD" id="cd17321">
    <property type="entry name" value="MFS_MMR_MDR_like"/>
    <property type="match status" value="1"/>
</dbReference>
<dbReference type="Gene3D" id="1.20.1250.20">
    <property type="entry name" value="MFS general substrate transporter like domains"/>
    <property type="match status" value="1"/>
</dbReference>
<feature type="transmembrane region" description="Helical" evidence="7">
    <location>
        <begin position="174"/>
        <end position="192"/>
    </location>
</feature>
<dbReference type="GO" id="GO:0046677">
    <property type="term" value="P:response to antibiotic"/>
    <property type="evidence" value="ECO:0007669"/>
    <property type="project" value="UniProtKB-KW"/>
</dbReference>
<protein>
    <submittedName>
        <fullName evidence="9">Drug resistance transporter, EmrB/QacA subfamily</fullName>
    </submittedName>
</protein>
<evidence type="ECO:0000256" key="3">
    <source>
        <dbReference type="ARBA" id="ARBA00022989"/>
    </source>
</evidence>
<gene>
    <name evidence="9" type="ORF">SAMN05216267_100442</name>
</gene>
<feature type="transmembrane region" description="Helical" evidence="7">
    <location>
        <begin position="204"/>
        <end position="223"/>
    </location>
</feature>
<dbReference type="InterPro" id="IPR011701">
    <property type="entry name" value="MFS"/>
</dbReference>
<keyword evidence="10" id="KW-1185">Reference proteome</keyword>
<feature type="transmembrane region" description="Helical" evidence="7">
    <location>
        <begin position="367"/>
        <end position="388"/>
    </location>
</feature>
<feature type="transmembrane region" description="Helical" evidence="7">
    <location>
        <begin position="409"/>
        <end position="426"/>
    </location>
</feature>
<dbReference type="InterPro" id="IPR020846">
    <property type="entry name" value="MFS_dom"/>
</dbReference>
<feature type="transmembrane region" description="Helical" evidence="7">
    <location>
        <begin position="52"/>
        <end position="71"/>
    </location>
</feature>
<feature type="transmembrane region" description="Helical" evidence="7">
    <location>
        <begin position="274"/>
        <end position="293"/>
    </location>
</feature>
<evidence type="ECO:0000313" key="9">
    <source>
        <dbReference type="EMBL" id="SEN34426.1"/>
    </source>
</evidence>
<feature type="transmembrane region" description="Helical" evidence="7">
    <location>
        <begin position="16"/>
        <end position="40"/>
    </location>
</feature>
<dbReference type="PANTHER" id="PTHR42718">
    <property type="entry name" value="MAJOR FACILITATOR SUPERFAMILY MULTIDRUG TRANSPORTER MFSC"/>
    <property type="match status" value="1"/>
</dbReference>
<evidence type="ECO:0000256" key="7">
    <source>
        <dbReference type="SAM" id="Phobius"/>
    </source>
</evidence>
<dbReference type="Gene3D" id="1.20.1720.10">
    <property type="entry name" value="Multidrug resistance protein D"/>
    <property type="match status" value="1"/>
</dbReference>
<dbReference type="EMBL" id="FODD01000004">
    <property type="protein sequence ID" value="SEN34426.1"/>
    <property type="molecule type" value="Genomic_DNA"/>
</dbReference>
<dbReference type="PANTHER" id="PTHR42718:SF49">
    <property type="entry name" value="EXPORT PROTEIN"/>
    <property type="match status" value="1"/>
</dbReference>
<evidence type="ECO:0000259" key="8">
    <source>
        <dbReference type="PROSITE" id="PS50850"/>
    </source>
</evidence>
<feature type="transmembrane region" description="Helical" evidence="7">
    <location>
        <begin position="479"/>
        <end position="498"/>
    </location>
</feature>
<feature type="transmembrane region" description="Helical" evidence="7">
    <location>
        <begin position="339"/>
        <end position="355"/>
    </location>
</feature>
<dbReference type="AlphaFoldDB" id="A0A1H8FRV8"/>
<dbReference type="PROSITE" id="PS50850">
    <property type="entry name" value="MFS"/>
    <property type="match status" value="1"/>
</dbReference>
<name>A0A1H8FRV8_9ACTN</name>
<keyword evidence="4 7" id="KW-0472">Membrane</keyword>
<feature type="compositionally biased region" description="Gly residues" evidence="6">
    <location>
        <begin position="528"/>
        <end position="548"/>
    </location>
</feature>
<feature type="compositionally biased region" description="Low complexity" evidence="6">
    <location>
        <begin position="512"/>
        <end position="527"/>
    </location>
</feature>
<evidence type="ECO:0000256" key="6">
    <source>
        <dbReference type="SAM" id="MobiDB-lite"/>
    </source>
</evidence>
<feature type="compositionally biased region" description="Pro residues" evidence="6">
    <location>
        <begin position="560"/>
        <end position="571"/>
    </location>
</feature>
<sequence length="571" mass="58644">MSGSAAGGGGTGQRNLVLAAMIFAVAMTFIDQTIVSIAAPDIQRELNLSTTGLQWAVNAYLLTLAAFFAYGGRLADTAGHRRVVVAGVVIFALSSLLCGLTPKGGAAQAWIVTFRAVQGVGGAIMFPAALGIVVQTFALRERGRALALFFGIAGGLTAIGPILGGYLTQWTWRAIFWVNVPVAVIALVLIALSKPVTDHRPAPMDYRGLALIAGGVGLSVFGFQQAQIWHWSNPGIALCIAGGLLLLAVFYAVELRTPSPLMQVRIFRNRAFGVQNLVLGTSMLVFVPLFFFASEYAQIGLGKSASEAGLYLLYFFVGFVIASQIGGRMLDRGGAKRPVVLGCVLAAVGFFLLAGEVTGLDFGTQQWYVILAGFGMGMMLTPATTDAVNRAGRLSYGEATGITQTVRNYAASLGLAVLGTISLAVFESHLRTSLISQGVPAAQASSQAHSLAQSHSAPSGSGTVPHYVRLDFAYSTRTVFYVMAGIMAAAAIVAKIGLRPGLQEEHEGAGAAGTDGNATAGARSGESGADGAGAQGSGAGGSGAGGSQAAGSPTPYEKGAPPPPADRPPSG</sequence>
<organism evidence="9 10">
    <name type="scientific">Actinacidiphila rubida</name>
    <dbReference type="NCBI Taxonomy" id="310780"/>
    <lineage>
        <taxon>Bacteria</taxon>
        <taxon>Bacillati</taxon>
        <taxon>Actinomycetota</taxon>
        <taxon>Actinomycetes</taxon>
        <taxon>Kitasatosporales</taxon>
        <taxon>Streptomycetaceae</taxon>
        <taxon>Actinacidiphila</taxon>
    </lineage>
</organism>
<evidence type="ECO:0000256" key="5">
    <source>
        <dbReference type="ARBA" id="ARBA00023251"/>
    </source>
</evidence>
<dbReference type="Proteomes" id="UP000181951">
    <property type="component" value="Unassembled WGS sequence"/>
</dbReference>
<keyword evidence="3 7" id="KW-1133">Transmembrane helix</keyword>
<keyword evidence="5" id="KW-0046">Antibiotic resistance</keyword>
<feature type="domain" description="Major facilitator superfamily (MFS) profile" evidence="8">
    <location>
        <begin position="17"/>
        <end position="502"/>
    </location>
</feature>
<feature type="transmembrane region" description="Helical" evidence="7">
    <location>
        <begin position="108"/>
        <end position="134"/>
    </location>
</feature>
<dbReference type="InterPro" id="IPR036259">
    <property type="entry name" value="MFS_trans_sf"/>
</dbReference>
<feature type="transmembrane region" description="Helical" evidence="7">
    <location>
        <begin position="235"/>
        <end position="253"/>
    </location>
</feature>
<evidence type="ECO:0000256" key="2">
    <source>
        <dbReference type="ARBA" id="ARBA00022692"/>
    </source>
</evidence>
<dbReference type="GO" id="GO:0005886">
    <property type="term" value="C:plasma membrane"/>
    <property type="evidence" value="ECO:0007669"/>
    <property type="project" value="UniProtKB-SubCell"/>
</dbReference>
<feature type="transmembrane region" description="Helical" evidence="7">
    <location>
        <begin position="308"/>
        <end position="327"/>
    </location>
</feature>
<reference evidence="9 10" key="1">
    <citation type="submission" date="2016-10" db="EMBL/GenBank/DDBJ databases">
        <authorList>
            <person name="de Groot N.N."/>
        </authorList>
    </citation>
    <scope>NUCLEOTIDE SEQUENCE [LARGE SCALE GENOMIC DNA]</scope>
    <source>
        <strain evidence="9 10">CGMCC 4.2026</strain>
    </source>
</reference>
<feature type="transmembrane region" description="Helical" evidence="7">
    <location>
        <begin position="146"/>
        <end position="168"/>
    </location>
</feature>
<comment type="subcellular location">
    <subcellularLocation>
        <location evidence="1">Cell membrane</location>
        <topology evidence="1">Multi-pass membrane protein</topology>
    </subcellularLocation>
</comment>